<evidence type="ECO:0000313" key="3">
    <source>
        <dbReference type="Proteomes" id="UP001372834"/>
    </source>
</evidence>
<evidence type="ECO:0000313" key="2">
    <source>
        <dbReference type="EMBL" id="KAK6639824.1"/>
    </source>
</evidence>
<dbReference type="PANTHER" id="PTHR43677">
    <property type="entry name" value="SHORT-CHAIN DEHYDROGENASE/REDUCTASE"/>
    <property type="match status" value="1"/>
</dbReference>
<dbReference type="AlphaFoldDB" id="A0AAN8P6V4"/>
<dbReference type="Pfam" id="PF08240">
    <property type="entry name" value="ADH_N"/>
    <property type="match status" value="1"/>
</dbReference>
<protein>
    <recommendedName>
        <fullName evidence="1">Enoyl reductase (ER) domain-containing protein</fullName>
    </recommendedName>
</protein>
<dbReference type="InterPro" id="IPR013154">
    <property type="entry name" value="ADH-like_N"/>
</dbReference>
<feature type="domain" description="Enoyl reductase (ER)" evidence="1">
    <location>
        <begin position="39"/>
        <end position="353"/>
    </location>
</feature>
<comment type="caution">
    <text evidence="2">The sequence shown here is derived from an EMBL/GenBank/DDBJ whole genome shotgun (WGS) entry which is preliminary data.</text>
</comment>
<organism evidence="2 3">
    <name type="scientific">Polyplax serrata</name>
    <name type="common">Common mouse louse</name>
    <dbReference type="NCBI Taxonomy" id="468196"/>
    <lineage>
        <taxon>Eukaryota</taxon>
        <taxon>Metazoa</taxon>
        <taxon>Ecdysozoa</taxon>
        <taxon>Arthropoda</taxon>
        <taxon>Hexapoda</taxon>
        <taxon>Insecta</taxon>
        <taxon>Pterygota</taxon>
        <taxon>Neoptera</taxon>
        <taxon>Paraneoptera</taxon>
        <taxon>Psocodea</taxon>
        <taxon>Troctomorpha</taxon>
        <taxon>Phthiraptera</taxon>
        <taxon>Anoplura</taxon>
        <taxon>Polyplacidae</taxon>
        <taxon>Polyplax</taxon>
    </lineage>
</organism>
<dbReference type="EMBL" id="JAWJWE010000003">
    <property type="protein sequence ID" value="KAK6639824.1"/>
    <property type="molecule type" value="Genomic_DNA"/>
</dbReference>
<proteinExistence type="predicted"/>
<reference evidence="2 3" key="1">
    <citation type="submission" date="2023-10" db="EMBL/GenBank/DDBJ databases">
        <title>Genomes of two closely related lineages of the louse Polyplax serrata with different host specificities.</title>
        <authorList>
            <person name="Martinu J."/>
            <person name="Tarabai H."/>
            <person name="Stefka J."/>
            <person name="Hypsa V."/>
        </authorList>
    </citation>
    <scope>NUCLEOTIDE SEQUENCE [LARGE SCALE GENOMIC DNA]</scope>
    <source>
        <strain evidence="2">HR10_N</strain>
    </source>
</reference>
<dbReference type="GO" id="GO:0005739">
    <property type="term" value="C:mitochondrion"/>
    <property type="evidence" value="ECO:0007669"/>
    <property type="project" value="TreeGrafter"/>
</dbReference>
<dbReference type="Gene3D" id="3.90.180.10">
    <property type="entry name" value="Medium-chain alcohol dehydrogenases, catalytic domain"/>
    <property type="match status" value="1"/>
</dbReference>
<dbReference type="Pfam" id="PF00107">
    <property type="entry name" value="ADH_zinc_N"/>
    <property type="match status" value="1"/>
</dbReference>
<dbReference type="InterPro" id="IPR020843">
    <property type="entry name" value="ER"/>
</dbReference>
<dbReference type="InterPro" id="IPR013149">
    <property type="entry name" value="ADH-like_C"/>
</dbReference>
<dbReference type="Gene3D" id="3.40.50.720">
    <property type="entry name" value="NAD(P)-binding Rossmann-like Domain"/>
    <property type="match status" value="1"/>
</dbReference>
<dbReference type="InterPro" id="IPR036291">
    <property type="entry name" value="NAD(P)-bd_dom_sf"/>
</dbReference>
<dbReference type="InterPro" id="IPR051397">
    <property type="entry name" value="Zn-ADH-like_protein"/>
</dbReference>
<sequence>MTSVFRVFCNFGRSVRKIGFHDSQIRHRSVKAAVLKEFKSPLIIDEVKQSKLKGHEIRIKVQYCSVNPSDVEIVKGYHEYKPKLPFVPGYEMAGEVLEVGKEAKLEGFNVGDKVIGLNKEACGGLSEECIVVSKDCYHVPQGISLKDCSALLDGYITAVLGLIRRGKLEEGETVLVTAAGGGIGLAAVDLAANVYKAKVIAVCSSEDKAALVREKGAFMALKYDDHLAKEVKKMTGGKGVKVVFDATGDKVFDSALHCVANEGRMVLASNAARNIKHFNPSLLLPKAISVTGVSPWHYRINDFDTYKSCVEDVIDMAEQELISPHVSEEFELQNVNSAFEYLLDAKCTGKVVVKVE</sequence>
<accession>A0AAN8P6V4</accession>
<name>A0AAN8P6V4_POLSC</name>
<dbReference type="Proteomes" id="UP001372834">
    <property type="component" value="Unassembled WGS sequence"/>
</dbReference>
<dbReference type="InterPro" id="IPR011032">
    <property type="entry name" value="GroES-like_sf"/>
</dbReference>
<gene>
    <name evidence="2" type="ORF">RUM43_008099</name>
</gene>
<dbReference type="SMART" id="SM00829">
    <property type="entry name" value="PKS_ER"/>
    <property type="match status" value="1"/>
</dbReference>
<evidence type="ECO:0000259" key="1">
    <source>
        <dbReference type="SMART" id="SM00829"/>
    </source>
</evidence>
<dbReference type="GO" id="GO:0016491">
    <property type="term" value="F:oxidoreductase activity"/>
    <property type="evidence" value="ECO:0007669"/>
    <property type="project" value="InterPro"/>
</dbReference>
<dbReference type="SUPFAM" id="SSF50129">
    <property type="entry name" value="GroES-like"/>
    <property type="match status" value="1"/>
</dbReference>
<dbReference type="PANTHER" id="PTHR43677:SF4">
    <property type="entry name" value="QUINONE OXIDOREDUCTASE-LIKE PROTEIN 2"/>
    <property type="match status" value="1"/>
</dbReference>
<dbReference type="SUPFAM" id="SSF51735">
    <property type="entry name" value="NAD(P)-binding Rossmann-fold domains"/>
    <property type="match status" value="1"/>
</dbReference>